<keyword evidence="2" id="KW-1185">Reference proteome</keyword>
<accession>A0A1W7D6C2</accession>
<dbReference type="Proteomes" id="UP000194218">
    <property type="component" value="Chromosome"/>
</dbReference>
<dbReference type="AlphaFoldDB" id="A0A1W7D6C2"/>
<dbReference type="RefSeq" id="WP_176582989.1">
    <property type="nucleotide sequence ID" value="NZ_CP021121.1"/>
</dbReference>
<evidence type="ECO:0000313" key="1">
    <source>
        <dbReference type="EMBL" id="ARQ72618.1"/>
    </source>
</evidence>
<dbReference type="KEGG" id="smao:CAG99_24510"/>
<sequence>MRPHAELARVWPRDGRLRLIGSLHGHDPVAGAAAPWALLLVARRAPERVLAYPAPLAGAAFDVSLPVADLAPGGIELPAVWDLFLSQEVTGRHTGRDGAPQGRLRVGRLLDDIEDKKKIMVFPGQPVATGAGPVLVKPYYTVKDNLSVEVAPAS</sequence>
<organism evidence="1 2">
    <name type="scientific">Streptomyces marincola</name>
    <dbReference type="NCBI Taxonomy" id="2878388"/>
    <lineage>
        <taxon>Bacteria</taxon>
        <taxon>Bacillati</taxon>
        <taxon>Actinomycetota</taxon>
        <taxon>Actinomycetes</taxon>
        <taxon>Kitasatosporales</taxon>
        <taxon>Streptomycetaceae</taxon>
        <taxon>Streptomyces</taxon>
    </lineage>
</organism>
<proteinExistence type="predicted"/>
<gene>
    <name evidence="1" type="ORF">CAG99_24510</name>
</gene>
<dbReference type="EMBL" id="CP021121">
    <property type="protein sequence ID" value="ARQ72618.1"/>
    <property type="molecule type" value="Genomic_DNA"/>
</dbReference>
<protein>
    <submittedName>
        <fullName evidence="1">Uncharacterized protein</fullName>
    </submittedName>
</protein>
<reference evidence="1 2" key="1">
    <citation type="submission" date="2017-05" db="EMBL/GenBank/DDBJ databases">
        <title>Complete genome sequence of Streptomyces sp. SCSIO 03032 revealed the diverse biosynthetic pathways for its bioactive secondary metabolites.</title>
        <authorList>
            <person name="Ma L."/>
            <person name="Zhu Y."/>
            <person name="Zhang W."/>
            <person name="Zhang G."/>
            <person name="Tian X."/>
            <person name="Zhang S."/>
            <person name="Zhang C."/>
        </authorList>
    </citation>
    <scope>NUCLEOTIDE SEQUENCE [LARGE SCALE GENOMIC DNA]</scope>
    <source>
        <strain evidence="1 2">SCSIO 03032</strain>
    </source>
</reference>
<name>A0A1W7D6C2_9ACTN</name>
<evidence type="ECO:0000313" key="2">
    <source>
        <dbReference type="Proteomes" id="UP000194218"/>
    </source>
</evidence>